<dbReference type="EMBL" id="JAPJUH010000008">
    <property type="protein sequence ID" value="MCX3267446.1"/>
    <property type="molecule type" value="Genomic_DNA"/>
</dbReference>
<proteinExistence type="predicted"/>
<dbReference type="RefSeq" id="WP_157258835.1">
    <property type="nucleotide sequence ID" value="NZ_JAPJUH010000008.1"/>
</dbReference>
<evidence type="ECO:0000313" key="2">
    <source>
        <dbReference type="EMBL" id="MCX3267446.1"/>
    </source>
</evidence>
<reference evidence="2" key="1">
    <citation type="submission" date="2022-11" db="EMBL/GenBank/DDBJ databases">
        <authorList>
            <person name="Graham C."/>
            <person name="Newman J.D."/>
        </authorList>
    </citation>
    <scope>NUCLEOTIDE SEQUENCE</scope>
    <source>
        <strain evidence="2">DSM 19486</strain>
    </source>
</reference>
<evidence type="ECO:0000256" key="1">
    <source>
        <dbReference type="SAM" id="SignalP"/>
    </source>
</evidence>
<name>A0A9X3IB05_9SPHI</name>
<dbReference type="AlphaFoldDB" id="A0A9X3IB05"/>
<dbReference type="PROSITE" id="PS51257">
    <property type="entry name" value="PROKAR_LIPOPROTEIN"/>
    <property type="match status" value="1"/>
</dbReference>
<keyword evidence="1" id="KW-0732">Signal</keyword>
<comment type="caution">
    <text evidence="2">The sequence shown here is derived from an EMBL/GenBank/DDBJ whole genome shotgun (WGS) entry which is preliminary data.</text>
</comment>
<feature type="signal peptide" evidence="1">
    <location>
        <begin position="1"/>
        <end position="24"/>
    </location>
</feature>
<keyword evidence="3" id="KW-1185">Reference proteome</keyword>
<gene>
    <name evidence="2" type="ORF">OQZ29_21985</name>
</gene>
<sequence>MKKIIQKSLKLMIVLILLSSTACKKYKSQLNPDKDSKGTYSFSNTKYTGLANVGDHYFPRPLSLRFGAADEVTFWSHLTLSVWRRGDVKGKITKVEQRPQGQTKITIMFELPGEEQFNSPQVYIISADRKSITGGSTPIISMVDMKLFPINAPSIVGLWAQPEHPDWFPDLNAITFEKAGTTTYNQGGKPVYFIYDDKVLYRQSYKQDGSRISFFGVNPVVMPNMLTYIPYYGVLSSGGTILYVDAYDLQRKNHHLIKHHSMEWTKRRYPMAQQATELKPVCLAGSVYAGIFGYV</sequence>
<protein>
    <submittedName>
        <fullName evidence="2">Uncharacterized protein</fullName>
    </submittedName>
</protein>
<feature type="chain" id="PRO_5040748063" evidence="1">
    <location>
        <begin position="25"/>
        <end position="295"/>
    </location>
</feature>
<evidence type="ECO:0000313" key="3">
    <source>
        <dbReference type="Proteomes" id="UP001142592"/>
    </source>
</evidence>
<organism evidence="2 3">
    <name type="scientific">Pedobacter agri</name>
    <dbReference type="NCBI Taxonomy" id="454586"/>
    <lineage>
        <taxon>Bacteria</taxon>
        <taxon>Pseudomonadati</taxon>
        <taxon>Bacteroidota</taxon>
        <taxon>Sphingobacteriia</taxon>
        <taxon>Sphingobacteriales</taxon>
        <taxon>Sphingobacteriaceae</taxon>
        <taxon>Pedobacter</taxon>
    </lineage>
</organism>
<dbReference type="Proteomes" id="UP001142592">
    <property type="component" value="Unassembled WGS sequence"/>
</dbReference>
<accession>A0A9X3IB05</accession>